<accession>A0A9W6UWT4</accession>
<evidence type="ECO:0000313" key="2">
    <source>
        <dbReference type="Proteomes" id="UP001165124"/>
    </source>
</evidence>
<dbReference type="Proteomes" id="UP001165124">
    <property type="component" value="Unassembled WGS sequence"/>
</dbReference>
<evidence type="ECO:0000313" key="1">
    <source>
        <dbReference type="EMBL" id="GLW66544.1"/>
    </source>
</evidence>
<dbReference type="AlphaFoldDB" id="A0A9W6UWT4"/>
<organism evidence="1 2">
    <name type="scientific">Actinomadura rubrobrunea</name>
    <dbReference type="NCBI Taxonomy" id="115335"/>
    <lineage>
        <taxon>Bacteria</taxon>
        <taxon>Bacillati</taxon>
        <taxon>Actinomycetota</taxon>
        <taxon>Actinomycetes</taxon>
        <taxon>Streptosporangiales</taxon>
        <taxon>Thermomonosporaceae</taxon>
        <taxon>Actinomadura</taxon>
    </lineage>
</organism>
<keyword evidence="2" id="KW-1185">Reference proteome</keyword>
<name>A0A9W6UWT4_9ACTN</name>
<comment type="caution">
    <text evidence="1">The sequence shown here is derived from an EMBL/GenBank/DDBJ whole genome shotgun (WGS) entry which is preliminary data.</text>
</comment>
<sequence>MDECPRCGWPDSDIYEVLSRHLTSEGVVTYTRCACGEVQVRVQPFTPGRVVAASCGEPRADPAAPGS</sequence>
<reference evidence="1" key="1">
    <citation type="submission" date="2023-02" db="EMBL/GenBank/DDBJ databases">
        <title>Actinomadura rubrobrunea NBRC 14622.</title>
        <authorList>
            <person name="Ichikawa N."/>
            <person name="Sato H."/>
            <person name="Tonouchi N."/>
        </authorList>
    </citation>
    <scope>NUCLEOTIDE SEQUENCE</scope>
    <source>
        <strain evidence="1">NBRC 14622</strain>
    </source>
</reference>
<proteinExistence type="predicted"/>
<protein>
    <submittedName>
        <fullName evidence="1">Uncharacterized protein</fullName>
    </submittedName>
</protein>
<dbReference type="EMBL" id="BSRZ01000015">
    <property type="protein sequence ID" value="GLW66544.1"/>
    <property type="molecule type" value="Genomic_DNA"/>
</dbReference>
<gene>
    <name evidence="1" type="ORF">Arub01_47880</name>
</gene>